<sequence length="512" mass="60077">MEKNWDAVDYMVNVCNYKIQGPQFLVYAVKDSNLEMCKRYLENGYQVSLHTTYIDVLNTKNRELINLLFSNTMQEFQKMCTTKMVQEGVLQEACQTLDVEVFKMVKESIEKMHWLFILKKSNFYSKSMIWNYYQISVQSYQMFLFVLENFDLSFTVDEDPPKESNVLIHPVLTAAISGSQQVVEYILKNKKVKQIHIEGMASLALKHGHFKLYELIRHQCGLELLPAPTDFHYFNMKNPPNTIEGLEYLLNTYQIKIVREDLERSILVSVDVFKYLLDFVITNEIPLDSIFIHNSIYHCLTTSRIEPIVYLSEKGFNLDCVWPKLFFLKPITFKFIKTLFSLILPNAEALFYLNKALIEFIPQTDDNRVFTSIIDEMVKLKRESSYYDHLFLGIARNGRVQTMKYLVNNKKIIPTNVRAILTESIQYGTLSITKFVIENKLINQNQLQENQIVILESSIFFGRLHILEYILPFYSKISRLAHATISSFQRNENLLITKFLINCPQFQEYFPS</sequence>
<protein>
    <recommendedName>
        <fullName evidence="3">Ankyrin repeat-containing protein</fullName>
    </recommendedName>
</protein>
<dbReference type="InterPro" id="IPR036770">
    <property type="entry name" value="Ankyrin_rpt-contain_sf"/>
</dbReference>
<keyword evidence="2" id="KW-1185">Reference proteome</keyword>
<reference evidence="1" key="1">
    <citation type="submission" date="2020-01" db="EMBL/GenBank/DDBJ databases">
        <title>Development of genomics and gene disruption for Polysphondylium violaceum indicates a role for the polyketide synthase stlB in stalk morphogenesis.</title>
        <authorList>
            <person name="Narita B."/>
            <person name="Kawabe Y."/>
            <person name="Kin K."/>
            <person name="Saito T."/>
            <person name="Gibbs R."/>
            <person name="Kuspa A."/>
            <person name="Muzny D."/>
            <person name="Queller D."/>
            <person name="Richards S."/>
            <person name="Strassman J."/>
            <person name="Sucgang R."/>
            <person name="Worley K."/>
            <person name="Schaap P."/>
        </authorList>
    </citation>
    <scope>NUCLEOTIDE SEQUENCE</scope>
    <source>
        <strain evidence="1">QSvi11</strain>
    </source>
</reference>
<evidence type="ECO:0008006" key="3">
    <source>
        <dbReference type="Google" id="ProtNLM"/>
    </source>
</evidence>
<proteinExistence type="predicted"/>
<dbReference type="Proteomes" id="UP000695562">
    <property type="component" value="Unassembled WGS sequence"/>
</dbReference>
<organism evidence="1 2">
    <name type="scientific">Polysphondylium violaceum</name>
    <dbReference type="NCBI Taxonomy" id="133409"/>
    <lineage>
        <taxon>Eukaryota</taxon>
        <taxon>Amoebozoa</taxon>
        <taxon>Evosea</taxon>
        <taxon>Eumycetozoa</taxon>
        <taxon>Dictyostelia</taxon>
        <taxon>Dictyosteliales</taxon>
        <taxon>Dictyosteliaceae</taxon>
        <taxon>Polysphondylium</taxon>
    </lineage>
</organism>
<name>A0A8J4Q253_9MYCE</name>
<accession>A0A8J4Q253</accession>
<comment type="caution">
    <text evidence="1">The sequence shown here is derived from an EMBL/GenBank/DDBJ whole genome shotgun (WGS) entry which is preliminary data.</text>
</comment>
<evidence type="ECO:0000313" key="1">
    <source>
        <dbReference type="EMBL" id="KAF2076599.1"/>
    </source>
</evidence>
<evidence type="ECO:0000313" key="2">
    <source>
        <dbReference type="Proteomes" id="UP000695562"/>
    </source>
</evidence>
<dbReference type="SUPFAM" id="SSF48403">
    <property type="entry name" value="Ankyrin repeat"/>
    <property type="match status" value="1"/>
</dbReference>
<dbReference type="AlphaFoldDB" id="A0A8J4Q253"/>
<dbReference type="EMBL" id="AJWJ01000055">
    <property type="protein sequence ID" value="KAF2076599.1"/>
    <property type="molecule type" value="Genomic_DNA"/>
</dbReference>
<gene>
    <name evidence="1" type="ORF">CYY_002085</name>
</gene>